<organism evidence="4 5">
    <name type="scientific">Paracidovorax konjaci</name>
    <dbReference type="NCBI Taxonomy" id="32040"/>
    <lineage>
        <taxon>Bacteria</taxon>
        <taxon>Pseudomonadati</taxon>
        <taxon>Pseudomonadota</taxon>
        <taxon>Betaproteobacteria</taxon>
        <taxon>Burkholderiales</taxon>
        <taxon>Comamonadaceae</taxon>
        <taxon>Paracidovorax</taxon>
    </lineage>
</organism>
<dbReference type="Proteomes" id="UP000199517">
    <property type="component" value="Unassembled WGS sequence"/>
</dbReference>
<dbReference type="InterPro" id="IPR057326">
    <property type="entry name" value="KR_dom"/>
</dbReference>
<feature type="domain" description="Ketoreductase" evidence="3">
    <location>
        <begin position="9"/>
        <end position="197"/>
    </location>
</feature>
<evidence type="ECO:0000256" key="1">
    <source>
        <dbReference type="ARBA" id="ARBA00006484"/>
    </source>
</evidence>
<dbReference type="PANTHER" id="PTHR43639:SF1">
    <property type="entry name" value="SHORT-CHAIN DEHYDROGENASE_REDUCTASE FAMILY PROTEIN"/>
    <property type="match status" value="1"/>
</dbReference>
<dbReference type="InterPro" id="IPR036291">
    <property type="entry name" value="NAD(P)-bd_dom_sf"/>
</dbReference>
<dbReference type="PROSITE" id="PS00061">
    <property type="entry name" value="ADH_SHORT"/>
    <property type="match status" value="1"/>
</dbReference>
<proteinExistence type="inferred from homology"/>
<dbReference type="STRING" id="32040.SAMN04489710_101163"/>
<reference evidence="5" key="1">
    <citation type="submission" date="2016-10" db="EMBL/GenBank/DDBJ databases">
        <authorList>
            <person name="Varghese N."/>
            <person name="Submissions S."/>
        </authorList>
    </citation>
    <scope>NUCLEOTIDE SEQUENCE [LARGE SCALE GENOMIC DNA]</scope>
    <source>
        <strain evidence="5">DSM 7481</strain>
    </source>
</reference>
<protein>
    <submittedName>
        <fullName evidence="4">Glucose 1-dehydrogenase</fullName>
    </submittedName>
</protein>
<keyword evidence="2" id="KW-0560">Oxidoreductase</keyword>
<dbReference type="PRINTS" id="PR00080">
    <property type="entry name" value="SDRFAMILY"/>
</dbReference>
<name>A0A1I1RIK5_9BURK</name>
<dbReference type="OrthoDB" id="8557335at2"/>
<dbReference type="InterPro" id="IPR002347">
    <property type="entry name" value="SDR_fam"/>
</dbReference>
<dbReference type="SUPFAM" id="SSF51735">
    <property type="entry name" value="NAD(P)-binding Rossmann-fold domains"/>
    <property type="match status" value="1"/>
</dbReference>
<comment type="similarity">
    <text evidence="1">Belongs to the short-chain dehydrogenases/reductases (SDR) family.</text>
</comment>
<dbReference type="GO" id="GO:0016491">
    <property type="term" value="F:oxidoreductase activity"/>
    <property type="evidence" value="ECO:0007669"/>
    <property type="project" value="UniProtKB-KW"/>
</dbReference>
<sequence length="265" mass="27824">MAHGSLAGRKALVTGSTQGIGAAIALRLAQDGADVVLNGRKPDGAPGEVVERIESLGRRAAYVAADISQGAAEAARLVDEAAQALGGLDILVNNAGVERRADFWDVTEEDYDLVMDTNVKGLFFATQAFVRHLRVQQGGKEGAGRGAIVNISSVHEEIAFPHFASYCASKGALRMLARNLASELAPLGIRINNVAPGAIATPINAQLLDNPEQLRALTAQIPLGRMGQPEDVAGLVAFLAGDDARYITGGTHFVDGGLTYHYTEQ</sequence>
<dbReference type="Pfam" id="PF13561">
    <property type="entry name" value="adh_short_C2"/>
    <property type="match status" value="1"/>
</dbReference>
<dbReference type="Gene3D" id="3.40.50.720">
    <property type="entry name" value="NAD(P)-binding Rossmann-like Domain"/>
    <property type="match status" value="1"/>
</dbReference>
<dbReference type="PRINTS" id="PR00081">
    <property type="entry name" value="GDHRDH"/>
</dbReference>
<dbReference type="EMBL" id="FOMQ01000001">
    <property type="protein sequence ID" value="SFD34121.1"/>
    <property type="molecule type" value="Genomic_DNA"/>
</dbReference>
<evidence type="ECO:0000313" key="5">
    <source>
        <dbReference type="Proteomes" id="UP000199517"/>
    </source>
</evidence>
<dbReference type="RefSeq" id="WP_092948860.1">
    <property type="nucleotide sequence ID" value="NZ_FOMQ01000001.1"/>
</dbReference>
<keyword evidence="5" id="KW-1185">Reference proteome</keyword>
<dbReference type="NCBIfam" id="NF005559">
    <property type="entry name" value="PRK07231.1"/>
    <property type="match status" value="1"/>
</dbReference>
<dbReference type="PANTHER" id="PTHR43639">
    <property type="entry name" value="OXIDOREDUCTASE, SHORT-CHAIN DEHYDROGENASE/REDUCTASE FAMILY (AFU_ORTHOLOGUE AFUA_5G02870)"/>
    <property type="match status" value="1"/>
</dbReference>
<evidence type="ECO:0000259" key="3">
    <source>
        <dbReference type="SMART" id="SM00822"/>
    </source>
</evidence>
<dbReference type="SMART" id="SM00822">
    <property type="entry name" value="PKS_KR"/>
    <property type="match status" value="1"/>
</dbReference>
<dbReference type="FunFam" id="3.40.50.720:FF:000084">
    <property type="entry name" value="Short-chain dehydrogenase reductase"/>
    <property type="match status" value="1"/>
</dbReference>
<dbReference type="InterPro" id="IPR020904">
    <property type="entry name" value="Sc_DH/Rdtase_CS"/>
</dbReference>
<evidence type="ECO:0000313" key="4">
    <source>
        <dbReference type="EMBL" id="SFD34121.1"/>
    </source>
</evidence>
<gene>
    <name evidence="4" type="ORF">SAMN04489710_101163</name>
</gene>
<evidence type="ECO:0000256" key="2">
    <source>
        <dbReference type="ARBA" id="ARBA00023002"/>
    </source>
</evidence>
<accession>A0A1I1RIK5</accession>
<dbReference type="AlphaFoldDB" id="A0A1I1RIK5"/>